<dbReference type="STRING" id="550540.Fbal_1458"/>
<feature type="chain" id="PRO_5003150978" evidence="2">
    <location>
        <begin position="23"/>
        <end position="225"/>
    </location>
</feature>
<dbReference type="GeneID" id="67181674"/>
<name>E1SNH8_FERBD</name>
<evidence type="ECO:0000313" key="3">
    <source>
        <dbReference type="EMBL" id="ADN75662.1"/>
    </source>
</evidence>
<dbReference type="HOGENOM" id="CLU_1228407_0_0_6"/>
<evidence type="ECO:0000256" key="2">
    <source>
        <dbReference type="SAM" id="SignalP"/>
    </source>
</evidence>
<feature type="compositionally biased region" description="Polar residues" evidence="1">
    <location>
        <begin position="28"/>
        <end position="42"/>
    </location>
</feature>
<dbReference type="AlphaFoldDB" id="E1SNH8"/>
<keyword evidence="4" id="KW-1185">Reference proteome</keyword>
<feature type="region of interest" description="Disordered" evidence="1">
    <location>
        <begin position="28"/>
        <end position="85"/>
    </location>
</feature>
<accession>E1SNH8</accession>
<dbReference type="Proteomes" id="UP000006683">
    <property type="component" value="Chromosome"/>
</dbReference>
<gene>
    <name evidence="3" type="ordered locus">Fbal_1458</name>
</gene>
<sequence length="225" mass="24374">MINKPTVYASALLALLSVLAYAVLISDPSQPSARPKSETSGTPAPALSRHRELPSQSDQTQGHIPPRPGNDSSAKDDRPPLGSATPAVLSFASEMALNRSFLSEQGVVYESTIKQIFRTETLQHAFERLNHMEGSLASYQREQALNEAILSLTGIADFNALCRGLICLAEITVNDARETEGLKSISGFDDNHTFDGVITDDSGLTHYRAVFIKTEDPSTLSIDRS</sequence>
<feature type="signal peptide" evidence="2">
    <location>
        <begin position="1"/>
        <end position="22"/>
    </location>
</feature>
<keyword evidence="2" id="KW-0732">Signal</keyword>
<dbReference type="EMBL" id="CP002209">
    <property type="protein sequence ID" value="ADN75662.1"/>
    <property type="molecule type" value="Genomic_DNA"/>
</dbReference>
<dbReference type="OrthoDB" id="6272871at2"/>
<dbReference type="KEGG" id="fbl:Fbal_1458"/>
<dbReference type="RefSeq" id="WP_013344968.1">
    <property type="nucleotide sequence ID" value="NC_014541.1"/>
</dbReference>
<protein>
    <submittedName>
        <fullName evidence="3">Uncharacterized protein</fullName>
    </submittedName>
</protein>
<evidence type="ECO:0000256" key="1">
    <source>
        <dbReference type="SAM" id="MobiDB-lite"/>
    </source>
</evidence>
<evidence type="ECO:0000313" key="4">
    <source>
        <dbReference type="Proteomes" id="UP000006683"/>
    </source>
</evidence>
<organism evidence="3 4">
    <name type="scientific">Ferrimonas balearica (strain DSM 9799 / CCM 4581 / KCTC 23876 / PAT)</name>
    <dbReference type="NCBI Taxonomy" id="550540"/>
    <lineage>
        <taxon>Bacteria</taxon>
        <taxon>Pseudomonadati</taxon>
        <taxon>Pseudomonadota</taxon>
        <taxon>Gammaproteobacteria</taxon>
        <taxon>Alteromonadales</taxon>
        <taxon>Ferrimonadaceae</taxon>
        <taxon>Ferrimonas</taxon>
    </lineage>
</organism>
<reference evidence="3 4" key="1">
    <citation type="journal article" date="2010" name="Stand. Genomic Sci.">
        <title>Complete genome sequence of Ferrimonas balearica type strain (PAT).</title>
        <authorList>
            <person name="Nolan M."/>
            <person name="Sikorski J."/>
            <person name="Davenport K."/>
            <person name="Lucas S."/>
            <person name="Glavina Del Rio T."/>
            <person name="Tice H."/>
            <person name="Cheng J."/>
            <person name="Goodwin L."/>
            <person name="Pitluck S."/>
            <person name="Liolios K."/>
            <person name="Ivanova N."/>
            <person name="Mavromatis K."/>
            <person name="Ovchinnikova G."/>
            <person name="Pati A."/>
            <person name="Chen A."/>
            <person name="Palaniappan K."/>
            <person name="Land M."/>
            <person name="Hauser L."/>
            <person name="Chang Y."/>
            <person name="Jeffries C."/>
            <person name="Tapia R."/>
            <person name="Brettin T."/>
            <person name="Detter J."/>
            <person name="Han C."/>
            <person name="Yasawong M."/>
            <person name="Rohde M."/>
            <person name="Tindall B."/>
            <person name="Goker M."/>
            <person name="Woyke T."/>
            <person name="Bristow J."/>
            <person name="Eisen J."/>
            <person name="Markowitz V."/>
            <person name="Hugenholtz P."/>
            <person name="Kyrpides N."/>
            <person name="Klenk H."/>
            <person name="Lapidus A."/>
        </authorList>
    </citation>
    <scope>NUCLEOTIDE SEQUENCE [LARGE SCALE GENOMIC DNA]</scope>
    <source>
        <strain evidence="4">DSM 9799 / CCM 4581 / KCTC 23876 / PAT</strain>
    </source>
</reference>
<proteinExistence type="predicted"/>